<feature type="active site" evidence="3">
    <location>
        <position position="151"/>
    </location>
</feature>
<dbReference type="RefSeq" id="WP_058312167.1">
    <property type="nucleotide sequence ID" value="NZ_CYTW01000003.1"/>
</dbReference>
<dbReference type="InterPro" id="IPR013094">
    <property type="entry name" value="AB_hydrolase_3"/>
</dbReference>
<dbReference type="Pfam" id="PF07859">
    <property type="entry name" value="Abhydrolase_3"/>
    <property type="match status" value="1"/>
</dbReference>
<dbReference type="PROSITE" id="PS01174">
    <property type="entry name" value="LIPASE_GDXG_SER"/>
    <property type="match status" value="1"/>
</dbReference>
<proteinExistence type="inferred from homology"/>
<organism evidence="5 6">
    <name type="scientific">Shimia thalassica</name>
    <dbReference type="NCBI Taxonomy" id="1715693"/>
    <lineage>
        <taxon>Bacteria</taxon>
        <taxon>Pseudomonadati</taxon>
        <taxon>Pseudomonadota</taxon>
        <taxon>Alphaproteobacteria</taxon>
        <taxon>Rhodobacterales</taxon>
        <taxon>Roseobacteraceae</taxon>
    </lineage>
</organism>
<dbReference type="InterPro" id="IPR029058">
    <property type="entry name" value="AB_hydrolase_fold"/>
</dbReference>
<keyword evidence="6" id="KW-1185">Reference proteome</keyword>
<evidence type="ECO:0000313" key="6">
    <source>
        <dbReference type="Proteomes" id="UP000051870"/>
    </source>
</evidence>
<dbReference type="EMBL" id="CYTW01000003">
    <property type="protein sequence ID" value="CUK06299.1"/>
    <property type="molecule type" value="Genomic_DNA"/>
</dbReference>
<dbReference type="GeneID" id="83882001"/>
<name>A0A0P1ITV2_9RHOB</name>
<dbReference type="SUPFAM" id="SSF53474">
    <property type="entry name" value="alpha/beta-Hydrolases"/>
    <property type="match status" value="1"/>
</dbReference>
<evidence type="ECO:0000256" key="2">
    <source>
        <dbReference type="ARBA" id="ARBA00022801"/>
    </source>
</evidence>
<dbReference type="Gene3D" id="3.40.50.1820">
    <property type="entry name" value="alpha/beta hydrolase"/>
    <property type="match status" value="1"/>
</dbReference>
<dbReference type="GO" id="GO:0016787">
    <property type="term" value="F:hydrolase activity"/>
    <property type="evidence" value="ECO:0007669"/>
    <property type="project" value="UniProtKB-KW"/>
</dbReference>
<reference evidence="6" key="1">
    <citation type="submission" date="2015-09" db="EMBL/GenBank/DDBJ databases">
        <authorList>
            <person name="Rodrigo-Torres Lidia"/>
            <person name="Arahal R.David."/>
        </authorList>
    </citation>
    <scope>NUCLEOTIDE SEQUENCE [LARGE SCALE GENOMIC DNA]</scope>
    <source>
        <strain evidence="6">CECT 7735</strain>
    </source>
</reference>
<dbReference type="Proteomes" id="UP000051870">
    <property type="component" value="Unassembled WGS sequence"/>
</dbReference>
<dbReference type="STRING" id="1715693.PH7735_03011"/>
<keyword evidence="2 5" id="KW-0378">Hydrolase</keyword>
<comment type="similarity">
    <text evidence="1">Belongs to the 'GDXG' lipolytic enzyme family.</text>
</comment>
<gene>
    <name evidence="5" type="primary">mlhB</name>
    <name evidence="5" type="ORF">PH7735_03011</name>
</gene>
<sequence>MGWRKSLLNSTLRLMEKPHLAHVKNPAFLRTSADWKAALWFRPPSGTEFHKQTLSTDAGTLGITVSRSPSMRAGRVVLFAHGGGYVFGSPRTHRALVAQLCHRLECEGWIPDYRLAPEHPFPAALDDLRATYDHLVESGTSPKDIILAGDSAGGGLALALLLSLREDSAPLPAAVVAFSPLTDMTFSGASFSENRRSDVLLPAHRAKDAAEMYLKDCDPKNPKVSPLFGDFTGVPPIYLAAGTTEILRDDTLRLVEVLKQQNVETQLELQDDLPHVWPLFHGYLPEADQTLDRIAVWAKPLLSSEDES</sequence>
<dbReference type="EC" id="3.1.1.83" evidence="5"/>
<evidence type="ECO:0000256" key="3">
    <source>
        <dbReference type="PROSITE-ProRule" id="PRU10038"/>
    </source>
</evidence>
<protein>
    <submittedName>
        <fullName evidence="5">Monoterpene epsilon-lactone hydrolase</fullName>
        <ecNumber evidence="5">3.1.1.83</ecNumber>
    </submittedName>
</protein>
<dbReference type="PANTHER" id="PTHR48081">
    <property type="entry name" value="AB HYDROLASE SUPERFAMILY PROTEIN C4A8.06C"/>
    <property type="match status" value="1"/>
</dbReference>
<dbReference type="PANTHER" id="PTHR48081:SF8">
    <property type="entry name" value="ALPHA_BETA HYDROLASE FOLD-3 DOMAIN-CONTAINING PROTEIN-RELATED"/>
    <property type="match status" value="1"/>
</dbReference>
<evidence type="ECO:0000313" key="5">
    <source>
        <dbReference type="EMBL" id="CUK06299.1"/>
    </source>
</evidence>
<evidence type="ECO:0000259" key="4">
    <source>
        <dbReference type="Pfam" id="PF07859"/>
    </source>
</evidence>
<dbReference type="AlphaFoldDB" id="A0A0P1ITV2"/>
<dbReference type="InterPro" id="IPR033140">
    <property type="entry name" value="Lipase_GDXG_put_SER_AS"/>
</dbReference>
<dbReference type="InterPro" id="IPR050300">
    <property type="entry name" value="GDXG_lipolytic_enzyme"/>
</dbReference>
<accession>A0A0P1ITV2</accession>
<evidence type="ECO:0000256" key="1">
    <source>
        <dbReference type="ARBA" id="ARBA00010515"/>
    </source>
</evidence>
<feature type="domain" description="Alpha/beta hydrolase fold-3" evidence="4">
    <location>
        <begin position="77"/>
        <end position="277"/>
    </location>
</feature>